<name>A0A3L8GPE6_STRIN</name>
<dbReference type="SUPFAM" id="SSF52540">
    <property type="entry name" value="P-loop containing nucleoside triphosphate hydrolases"/>
    <property type="match status" value="1"/>
</dbReference>
<dbReference type="Pfam" id="PF00005">
    <property type="entry name" value="ABC_tran"/>
    <property type="match status" value="1"/>
</dbReference>
<dbReference type="AlphaFoldDB" id="A0A3L8GPE6"/>
<keyword evidence="4" id="KW-1185">Reference proteome</keyword>
<dbReference type="KEGG" id="siq:DQ08_01240"/>
<dbReference type="EMBL" id="CP007586">
    <property type="protein sequence ID" value="AHY15134.1"/>
    <property type="molecule type" value="Genomic_DNA"/>
</dbReference>
<accession>A0A3L8GPE6</accession>
<dbReference type="InterPro" id="IPR052922">
    <property type="entry name" value="Cytidylate_Kinase-2"/>
</dbReference>
<evidence type="ECO:0000313" key="3">
    <source>
        <dbReference type="EMBL" id="RLU59020.1"/>
    </source>
</evidence>
<dbReference type="GO" id="GO:0005524">
    <property type="term" value="F:ATP binding"/>
    <property type="evidence" value="ECO:0007669"/>
    <property type="project" value="InterPro"/>
</dbReference>
<sequence length="168" mass="20115">MKIVIIGHSGSGKSTLANFLGQHVNCKVLHLDKVHFAANWQERTVNDMALDISTVMQQDHWIIEGNYSNCLYEERMKEADCIIYFNFNRFTCFYRAFKRYLNYRGQTRPDMAEDCIEKFDFEFMKWILFDGRTTPRLRKYKTVIARYPHKTIILNNQKQLHHYMNSVK</sequence>
<dbReference type="Proteomes" id="UP000025245">
    <property type="component" value="Chromosome"/>
</dbReference>
<reference evidence="3 5" key="2">
    <citation type="submission" date="2018-06" db="EMBL/GenBank/DDBJ databases">
        <title>Mutators as drivers of adaptation in pathogenic bacteria and a risk factor for host jumps and vaccine escape.</title>
        <authorList>
            <person name="Barnes A.C."/>
            <person name="Silayeva O."/>
        </authorList>
    </citation>
    <scope>NUCLEOTIDE SEQUENCE [LARGE SCALE GENOMIC DNA]</scope>
    <source>
        <strain evidence="3 5">QMA0445</strain>
    </source>
</reference>
<dbReference type="EMBL" id="QLQD01000014">
    <property type="protein sequence ID" value="RLU59020.1"/>
    <property type="molecule type" value="Genomic_DNA"/>
</dbReference>
<dbReference type="Gene3D" id="3.40.50.300">
    <property type="entry name" value="P-loop containing nucleotide triphosphate hydrolases"/>
    <property type="match status" value="1"/>
</dbReference>
<dbReference type="KEGG" id="sio:DW64_01235"/>
<dbReference type="STRING" id="1346.BMF34_01415"/>
<dbReference type="InterPro" id="IPR027417">
    <property type="entry name" value="P-loop_NTPase"/>
</dbReference>
<protein>
    <submittedName>
        <fullName evidence="2 3">DNA topology modulation protein</fullName>
    </submittedName>
</protein>
<proteinExistence type="predicted"/>
<dbReference type="KEGG" id="siz:SI82_01485"/>
<dbReference type="RefSeq" id="WP_003099050.1">
    <property type="nucleotide sequence ID" value="NZ_CP010783.1"/>
</dbReference>
<dbReference type="OrthoDB" id="1201990at2"/>
<dbReference type="GeneID" id="35766068"/>
<dbReference type="InterPro" id="IPR003439">
    <property type="entry name" value="ABC_transporter-like_ATP-bd"/>
</dbReference>
<dbReference type="PANTHER" id="PTHR37816:SF3">
    <property type="entry name" value="MODULATES DNA TOPOLOGY"/>
    <property type="match status" value="1"/>
</dbReference>
<feature type="domain" description="ABC transporter" evidence="1">
    <location>
        <begin position="3"/>
        <end position="65"/>
    </location>
</feature>
<dbReference type="PANTHER" id="PTHR37816">
    <property type="entry name" value="YALI0E33011P"/>
    <property type="match status" value="1"/>
</dbReference>
<organism evidence="3 5">
    <name type="scientific">Streptococcus iniae</name>
    <name type="common">Streptococcus shiloi</name>
    <dbReference type="NCBI Taxonomy" id="1346"/>
    <lineage>
        <taxon>Bacteria</taxon>
        <taxon>Bacillati</taxon>
        <taxon>Bacillota</taxon>
        <taxon>Bacilli</taxon>
        <taxon>Lactobacillales</taxon>
        <taxon>Streptococcaceae</taxon>
        <taxon>Streptococcus</taxon>
    </lineage>
</organism>
<dbReference type="GO" id="GO:0016887">
    <property type="term" value="F:ATP hydrolysis activity"/>
    <property type="evidence" value="ECO:0007669"/>
    <property type="project" value="InterPro"/>
</dbReference>
<evidence type="ECO:0000313" key="2">
    <source>
        <dbReference type="EMBL" id="AHY15134.1"/>
    </source>
</evidence>
<evidence type="ECO:0000313" key="5">
    <source>
        <dbReference type="Proteomes" id="UP000269148"/>
    </source>
</evidence>
<reference evidence="2 4" key="1">
    <citation type="journal article" date="2014" name="Genome Announc.">
        <title>Complete Genome Sequence of a Virulent Strain, Streptococcus iniae ISET0901, Isolated from Diseased Tilapia.</title>
        <authorList>
            <person name="Pridgeon J.W."/>
            <person name="Zhang D."/>
            <person name="Zhang L."/>
        </authorList>
    </citation>
    <scope>NUCLEOTIDE SEQUENCE [LARGE SCALE GENOMIC DNA]</scope>
    <source>
        <strain evidence="2 4">ISET0901</strain>
    </source>
</reference>
<evidence type="ECO:0000259" key="1">
    <source>
        <dbReference type="Pfam" id="PF00005"/>
    </source>
</evidence>
<evidence type="ECO:0000313" key="4">
    <source>
        <dbReference type="Proteomes" id="UP000025245"/>
    </source>
</evidence>
<dbReference type="NCBIfam" id="NF005576">
    <property type="entry name" value="PRK07261.1"/>
    <property type="match status" value="1"/>
</dbReference>
<gene>
    <name evidence="3" type="ORF">DIY07_01165</name>
    <name evidence="2" type="ORF">DQ08_01240</name>
</gene>
<dbReference type="Proteomes" id="UP000269148">
    <property type="component" value="Unassembled WGS sequence"/>
</dbReference>